<dbReference type="KEGG" id="dco:SAMEA4475696_1042"/>
<name>A0A239VG34_9MICO</name>
<feature type="transmembrane region" description="Helical" evidence="1">
    <location>
        <begin position="6"/>
        <end position="24"/>
    </location>
</feature>
<dbReference type="OrthoDB" id="5396526at2"/>
<keyword evidence="3" id="KW-1185">Reference proteome</keyword>
<organism evidence="2 3">
    <name type="scientific">Dermatophilus congolensis</name>
    <dbReference type="NCBI Taxonomy" id="1863"/>
    <lineage>
        <taxon>Bacteria</taxon>
        <taxon>Bacillati</taxon>
        <taxon>Actinomycetota</taxon>
        <taxon>Actinomycetes</taxon>
        <taxon>Micrococcales</taxon>
        <taxon>Dermatophilaceae</taxon>
        <taxon>Dermatophilus</taxon>
    </lineage>
</organism>
<evidence type="ECO:0000256" key="1">
    <source>
        <dbReference type="SAM" id="Phobius"/>
    </source>
</evidence>
<dbReference type="InterPro" id="IPR023813">
    <property type="entry name" value="HsmA-like"/>
</dbReference>
<evidence type="ECO:0000313" key="3">
    <source>
        <dbReference type="Proteomes" id="UP000242637"/>
    </source>
</evidence>
<keyword evidence="1" id="KW-1133">Transmembrane helix</keyword>
<evidence type="ECO:0008006" key="4">
    <source>
        <dbReference type="Google" id="ProtNLM"/>
    </source>
</evidence>
<protein>
    <recommendedName>
        <fullName evidence="4">TIGR03987 family protein</fullName>
    </recommendedName>
</protein>
<dbReference type="STRING" id="1121387.GCA_000429885_01046"/>
<keyword evidence="1" id="KW-0812">Transmembrane</keyword>
<dbReference type="Proteomes" id="UP000242637">
    <property type="component" value="Chromosome 1"/>
</dbReference>
<dbReference type="AlphaFoldDB" id="A0A239VG34"/>
<dbReference type="NCBIfam" id="TIGR03987">
    <property type="entry name" value="HsmA family protein"/>
    <property type="match status" value="1"/>
</dbReference>
<dbReference type="RefSeq" id="WP_028327028.1">
    <property type="nucleotide sequence ID" value="NZ_JAAFNI010000001.1"/>
</dbReference>
<feature type="transmembrane region" description="Helical" evidence="1">
    <location>
        <begin position="112"/>
        <end position="133"/>
    </location>
</feature>
<keyword evidence="1" id="KW-0472">Membrane</keyword>
<dbReference type="GeneID" id="63459279"/>
<reference evidence="2 3" key="1">
    <citation type="submission" date="2017-06" db="EMBL/GenBank/DDBJ databases">
        <authorList>
            <consortium name="Pathogen Informatics"/>
        </authorList>
    </citation>
    <scope>NUCLEOTIDE SEQUENCE [LARGE SCALE GENOMIC DNA]</scope>
    <source>
        <strain evidence="2 3">NCTC13039</strain>
    </source>
</reference>
<proteinExistence type="predicted"/>
<feature type="transmembrane region" description="Helical" evidence="1">
    <location>
        <begin position="78"/>
        <end position="100"/>
    </location>
</feature>
<accession>A0A239VG34</accession>
<gene>
    <name evidence="2" type="ORF">SAMEA4475696_01042</name>
</gene>
<feature type="transmembrane region" description="Helical" evidence="1">
    <location>
        <begin position="36"/>
        <end position="58"/>
    </location>
</feature>
<evidence type="ECO:0000313" key="2">
    <source>
        <dbReference type="EMBL" id="SNV20544.1"/>
    </source>
</evidence>
<dbReference type="EMBL" id="LT906453">
    <property type="protein sequence ID" value="SNV20544.1"/>
    <property type="molecule type" value="Genomic_DNA"/>
</dbReference>
<sequence>MPLLVPAIVLITGALIAYTIGVWAERRAGVLRPWHAAMFALGLTFDASGTFLMGRIAASGATLATTGAASVLTQLMQVTGAAALVLMAIHLLWAVVVLIRRDHRAQVTFHRFSVGVWAVWLVPYFTGMAAAMMKN</sequence>